<sequence>MMAVRADISSDQLVRSRNGPAAGFIWDPVKIGPSFEWIDHDTIRVLEGGLAGKILGVKTELMANNAACYLLDQKKMIGTVSIERTPPGKGIVLWDAQVKPECRQNGLAAIMTWIIFRELLLNQTVATFRIRMVRSFKVKDNGFELQNVGMGVIAVRLGFTPELNLERTIHGDNITEIETLPAINGNPPALKIGLRTDPFILTAFVLNPDTMKPTNDFRTYLELKNNDFLIHEWAKNGLLVVNGNYVLRTPQINHFVNRIAVDEAEAIIFRNKIRGL</sequence>
<reference evidence="1" key="1">
    <citation type="journal article" date="2020" name="mSystems">
        <title>Genome- and Community-Level Interaction Insights into Carbon Utilization and Element Cycling Functions of Hydrothermarchaeota in Hydrothermal Sediment.</title>
        <authorList>
            <person name="Zhou Z."/>
            <person name="Liu Y."/>
            <person name="Xu W."/>
            <person name="Pan J."/>
            <person name="Luo Z.H."/>
            <person name="Li M."/>
        </authorList>
    </citation>
    <scope>NUCLEOTIDE SEQUENCE [LARGE SCALE GENOMIC DNA]</scope>
    <source>
        <strain evidence="1">SpSt-914</strain>
    </source>
</reference>
<evidence type="ECO:0000313" key="1">
    <source>
        <dbReference type="EMBL" id="HGD12819.1"/>
    </source>
</evidence>
<comment type="caution">
    <text evidence="1">The sequence shown here is derived from an EMBL/GenBank/DDBJ whole genome shotgun (WGS) entry which is preliminary data.</text>
</comment>
<name>A0A7V3PST0_UNCW3</name>
<protein>
    <recommendedName>
        <fullName evidence="2">N-acetyltransferase domain-containing protein</fullName>
    </recommendedName>
</protein>
<accession>A0A7V3PST0</accession>
<evidence type="ECO:0008006" key="2">
    <source>
        <dbReference type="Google" id="ProtNLM"/>
    </source>
</evidence>
<gene>
    <name evidence="1" type="ORF">ENX16_01860</name>
</gene>
<proteinExistence type="predicted"/>
<dbReference type="EMBL" id="DTMZ01000040">
    <property type="protein sequence ID" value="HGD12819.1"/>
    <property type="molecule type" value="Genomic_DNA"/>
</dbReference>
<dbReference type="AlphaFoldDB" id="A0A7V3PST0"/>
<organism evidence="1">
    <name type="scientific">candidate division WOR-3 bacterium</name>
    <dbReference type="NCBI Taxonomy" id="2052148"/>
    <lineage>
        <taxon>Bacteria</taxon>
        <taxon>Bacteria division WOR-3</taxon>
    </lineage>
</organism>